<gene>
    <name evidence="2" type="primary">LOC106556576</name>
</gene>
<feature type="non-terminal residue" evidence="2">
    <location>
        <position position="1"/>
    </location>
</feature>
<evidence type="ECO:0000313" key="2">
    <source>
        <dbReference type="RefSeq" id="XP_013931036.1"/>
    </source>
</evidence>
<protein>
    <submittedName>
        <fullName evidence="2">MCM domain-containing protein 2-like</fullName>
    </submittedName>
</protein>
<dbReference type="KEGG" id="tsr:106556576"/>
<proteinExistence type="predicted"/>
<dbReference type="Proteomes" id="UP000504617">
    <property type="component" value="Unplaced"/>
</dbReference>
<reference evidence="2" key="1">
    <citation type="submission" date="2025-08" db="UniProtKB">
        <authorList>
            <consortium name="RefSeq"/>
        </authorList>
    </citation>
    <scope>IDENTIFICATION</scope>
    <source>
        <tissue evidence="2">Skeletal muscle</tissue>
    </source>
</reference>
<dbReference type="GeneID" id="106556576"/>
<dbReference type="RefSeq" id="XP_013931036.1">
    <property type="nucleotide sequence ID" value="XM_014075561.1"/>
</dbReference>
<organism evidence="1 2">
    <name type="scientific">Thamnophis sirtalis</name>
    <dbReference type="NCBI Taxonomy" id="35019"/>
    <lineage>
        <taxon>Eukaryota</taxon>
        <taxon>Metazoa</taxon>
        <taxon>Chordata</taxon>
        <taxon>Craniata</taxon>
        <taxon>Vertebrata</taxon>
        <taxon>Euteleostomi</taxon>
        <taxon>Lepidosauria</taxon>
        <taxon>Squamata</taxon>
        <taxon>Bifurcata</taxon>
        <taxon>Unidentata</taxon>
        <taxon>Episquamata</taxon>
        <taxon>Toxicofera</taxon>
        <taxon>Serpentes</taxon>
        <taxon>Colubroidea</taxon>
        <taxon>Colubridae</taxon>
        <taxon>Natricinae</taxon>
        <taxon>Thamnophis</taxon>
    </lineage>
</organism>
<evidence type="ECO:0000313" key="1">
    <source>
        <dbReference type="Proteomes" id="UP000504617"/>
    </source>
</evidence>
<sequence>LESRTITKFIPGKKYGETTDQQVIFPIQTSFWSFIDVDSSSKKHIQLDNTVIGQLDLSSISATLIDAFGLLIYCNEASCCQSPFPVTNFIFKKSINSEEIYSITQQFQTQDYEEFFAFSKNLHVELCPESERLIHGYYLASRRVRTQLMNGPNLSAISLKILY</sequence>
<accession>A0A6I9Z4Y4</accession>
<keyword evidence="1" id="KW-1185">Reference proteome</keyword>
<dbReference type="OrthoDB" id="2015372at2759"/>
<dbReference type="AlphaFoldDB" id="A0A6I9Z4Y4"/>
<name>A0A6I9Z4Y4_9SAUR</name>